<dbReference type="Proteomes" id="UP000429523">
    <property type="component" value="Unassembled WGS sequence"/>
</dbReference>
<feature type="signal peptide" evidence="5">
    <location>
        <begin position="1"/>
        <end position="23"/>
    </location>
</feature>
<evidence type="ECO:0000313" key="8">
    <source>
        <dbReference type="EMBL" id="KAE9091055.1"/>
    </source>
</evidence>
<evidence type="ECO:0000313" key="6">
    <source>
        <dbReference type="EMBL" id="KAE8930077.1"/>
    </source>
</evidence>
<dbReference type="OrthoDB" id="97649at2759"/>
<dbReference type="AlphaFoldDB" id="A0A6A3X294"/>
<evidence type="ECO:0000313" key="10">
    <source>
        <dbReference type="EMBL" id="KAE9121430.1"/>
    </source>
</evidence>
<evidence type="ECO:0000313" key="7">
    <source>
        <dbReference type="EMBL" id="KAE8983478.1"/>
    </source>
</evidence>
<keyword evidence="4 5" id="KW-0732">Signal</keyword>
<evidence type="ECO:0000313" key="12">
    <source>
        <dbReference type="EMBL" id="KAE9195952.1"/>
    </source>
</evidence>
<evidence type="ECO:0000313" key="19">
    <source>
        <dbReference type="Proteomes" id="UP000440732"/>
    </source>
</evidence>
<evidence type="ECO:0000313" key="21">
    <source>
        <dbReference type="Proteomes" id="UP000460718"/>
    </source>
</evidence>
<dbReference type="EMBL" id="QXFZ01001397">
    <property type="protein sequence ID" value="KAE9091231.1"/>
    <property type="molecule type" value="Genomic_DNA"/>
</dbReference>
<keyword evidence="3 5" id="KW-0964">Secreted</keyword>
<evidence type="ECO:0000256" key="3">
    <source>
        <dbReference type="ARBA" id="ARBA00022525"/>
    </source>
</evidence>
<evidence type="ECO:0000313" key="18">
    <source>
        <dbReference type="Proteomes" id="UP000440367"/>
    </source>
</evidence>
<comment type="function">
    <text evidence="5">Effector that suppresses plant defense responses during pathogen infection.</text>
</comment>
<dbReference type="EMBL" id="QXFW01001979">
    <property type="protein sequence ID" value="KAE8983478.1"/>
    <property type="molecule type" value="Genomic_DNA"/>
</dbReference>
<dbReference type="Proteomes" id="UP000440732">
    <property type="component" value="Unassembled WGS sequence"/>
</dbReference>
<dbReference type="Proteomes" id="UP000476176">
    <property type="component" value="Unassembled WGS sequence"/>
</dbReference>
<evidence type="ECO:0000313" key="11">
    <source>
        <dbReference type="EMBL" id="KAE9191347.1"/>
    </source>
</evidence>
<dbReference type="EMBL" id="QXGC01001794">
    <property type="protein sequence ID" value="KAE9195952.1"/>
    <property type="molecule type" value="Genomic_DNA"/>
</dbReference>
<evidence type="ECO:0000256" key="4">
    <source>
        <dbReference type="ARBA" id="ARBA00022729"/>
    </source>
</evidence>
<dbReference type="Proteomes" id="UP000441208">
    <property type="component" value="Unassembled WGS sequence"/>
</dbReference>
<reference evidence="15 16" key="1">
    <citation type="submission" date="2018-08" db="EMBL/GenBank/DDBJ databases">
        <title>Genomic investigation of the strawberry pathogen Phytophthora fragariae indicates pathogenicity is determined by transcriptional variation in three key races.</title>
        <authorList>
            <person name="Adams T.M."/>
            <person name="Armitage A.D."/>
            <person name="Sobczyk M.K."/>
            <person name="Bates H.J."/>
            <person name="Dunwell J.M."/>
            <person name="Nellist C.F."/>
            <person name="Harrison R.J."/>
        </authorList>
    </citation>
    <scope>NUCLEOTIDE SEQUENCE [LARGE SCALE GENOMIC DNA]</scope>
    <source>
        <strain evidence="14 17">A4</strain>
        <strain evidence="13 18">BC-1</strain>
        <strain evidence="12 22">BC-23</strain>
        <strain evidence="11 16">NOV-27</strain>
        <strain evidence="10 19">NOV-5</strain>
        <strain evidence="9 20">NOV-71</strain>
        <strain evidence="6 15">NOV-9</strain>
        <strain evidence="8 23">ONT-3</strain>
        <strain evidence="7 21">SCRP245</strain>
    </source>
</reference>
<dbReference type="Pfam" id="PF16810">
    <property type="entry name" value="RXLR"/>
    <property type="match status" value="1"/>
</dbReference>
<gene>
    <name evidence="14" type="ORF">PF001_g18140</name>
    <name evidence="13" type="ORF">PF002_g20182</name>
    <name evidence="12" type="ORF">PF004_g20296</name>
    <name evidence="11" type="ORF">PF005_g18883</name>
    <name evidence="10" type="ORF">PF006_g17909</name>
    <name evidence="9" type="ORF">PF007_g18957</name>
    <name evidence="6" type="ORF">PF009_g19823</name>
    <name evidence="8" type="ORF">PF010_g18347</name>
    <name evidence="7" type="ORF">PF011_g21170</name>
</gene>
<keyword evidence="16" id="KW-1185">Reference proteome</keyword>
<dbReference type="EMBL" id="QXGF01001427">
    <property type="protein sequence ID" value="KAE8930077.1"/>
    <property type="molecule type" value="Genomic_DNA"/>
</dbReference>
<dbReference type="EMBL" id="QXFX01001392">
    <property type="protein sequence ID" value="KAE9091055.1"/>
    <property type="molecule type" value="Genomic_DNA"/>
</dbReference>
<proteinExistence type="inferred from homology"/>
<organism evidence="11 16">
    <name type="scientific">Phytophthora fragariae</name>
    <dbReference type="NCBI Taxonomy" id="53985"/>
    <lineage>
        <taxon>Eukaryota</taxon>
        <taxon>Sar</taxon>
        <taxon>Stramenopiles</taxon>
        <taxon>Oomycota</taxon>
        <taxon>Peronosporomycetes</taxon>
        <taxon>Peronosporales</taxon>
        <taxon>Peronosporaceae</taxon>
        <taxon>Phytophthora</taxon>
    </lineage>
</organism>
<dbReference type="Proteomes" id="UP000437068">
    <property type="component" value="Unassembled WGS sequence"/>
</dbReference>
<evidence type="ECO:0000313" key="23">
    <source>
        <dbReference type="Proteomes" id="UP000488956"/>
    </source>
</evidence>
<evidence type="ECO:0000313" key="9">
    <source>
        <dbReference type="EMBL" id="KAE9091231.1"/>
    </source>
</evidence>
<dbReference type="InterPro" id="IPR031825">
    <property type="entry name" value="RXLR"/>
</dbReference>
<evidence type="ECO:0000256" key="2">
    <source>
        <dbReference type="ARBA" id="ARBA00010400"/>
    </source>
</evidence>
<dbReference type="EMBL" id="QXGB01001404">
    <property type="protein sequence ID" value="KAE9191347.1"/>
    <property type="molecule type" value="Genomic_DNA"/>
</dbReference>
<comment type="subcellular location">
    <subcellularLocation>
        <location evidence="1 5">Secreted</location>
    </subcellularLocation>
</comment>
<evidence type="ECO:0000313" key="14">
    <source>
        <dbReference type="EMBL" id="KAE9293691.1"/>
    </source>
</evidence>
<evidence type="ECO:0000313" key="13">
    <source>
        <dbReference type="EMBL" id="KAE9205896.1"/>
    </source>
</evidence>
<dbReference type="EMBL" id="QXGD01001448">
    <property type="protein sequence ID" value="KAE9205896.1"/>
    <property type="molecule type" value="Genomic_DNA"/>
</dbReference>
<protein>
    <recommendedName>
        <fullName evidence="5">RxLR effector protein</fullName>
    </recommendedName>
</protein>
<evidence type="ECO:0000256" key="5">
    <source>
        <dbReference type="RuleBase" id="RU367124"/>
    </source>
</evidence>
<evidence type="ECO:0000256" key="1">
    <source>
        <dbReference type="ARBA" id="ARBA00004613"/>
    </source>
</evidence>
<comment type="similarity">
    <text evidence="2 5">Belongs to the RxLR effector family.</text>
</comment>
<dbReference type="EMBL" id="QXGE01001362">
    <property type="protein sequence ID" value="KAE9293691.1"/>
    <property type="molecule type" value="Genomic_DNA"/>
</dbReference>
<dbReference type="EMBL" id="QXGA01001352">
    <property type="protein sequence ID" value="KAE9121430.1"/>
    <property type="molecule type" value="Genomic_DNA"/>
</dbReference>
<dbReference type="Proteomes" id="UP000440367">
    <property type="component" value="Unassembled WGS sequence"/>
</dbReference>
<evidence type="ECO:0000313" key="22">
    <source>
        <dbReference type="Proteomes" id="UP000476176"/>
    </source>
</evidence>
<evidence type="ECO:0000313" key="16">
    <source>
        <dbReference type="Proteomes" id="UP000433483"/>
    </source>
</evidence>
<dbReference type="Proteomes" id="UP000488956">
    <property type="component" value="Unassembled WGS sequence"/>
</dbReference>
<evidence type="ECO:0000313" key="20">
    <source>
        <dbReference type="Proteomes" id="UP000441208"/>
    </source>
</evidence>
<dbReference type="Proteomes" id="UP000460718">
    <property type="component" value="Unassembled WGS sequence"/>
</dbReference>
<feature type="chain" id="PRO_5033918116" description="RxLR effector protein" evidence="5">
    <location>
        <begin position="24"/>
        <end position="119"/>
    </location>
</feature>
<comment type="domain">
    <text evidence="5">The RxLR-dEER motif acts to carry the protein into the host cell cytoplasm through binding to cell surface phosphatidylinositol-3-phosphate.</text>
</comment>
<dbReference type="GO" id="GO:0005576">
    <property type="term" value="C:extracellular region"/>
    <property type="evidence" value="ECO:0007669"/>
    <property type="project" value="UniProtKB-SubCell"/>
</dbReference>
<dbReference type="Proteomes" id="UP000433483">
    <property type="component" value="Unassembled WGS sequence"/>
</dbReference>
<evidence type="ECO:0000313" key="17">
    <source>
        <dbReference type="Proteomes" id="UP000437068"/>
    </source>
</evidence>
<comment type="caution">
    <text evidence="11">The sequence shown here is derived from an EMBL/GenBank/DDBJ whole genome shotgun (WGS) entry which is preliminary data.</text>
</comment>
<evidence type="ECO:0000313" key="15">
    <source>
        <dbReference type="Proteomes" id="UP000429523"/>
    </source>
</evidence>
<sequence length="119" mass="13406">MRFTYILAVVIAATLHASSTALATTKDSTHASISNVASADVVHCLDAAQVNGGRMLRKVMEDDEERAFTDFLKYMRTSIGKRLPWTHSNKIYKNAKQANRDAEKLRRQQSNMRYAIMGK</sequence>
<accession>A0A6A3X294</accession>
<name>A0A6A3X294_9STRA</name>